<dbReference type="AlphaFoldDB" id="A0A0C2G6M8"/>
<accession>A0A0C2G6M8</accession>
<keyword evidence="2" id="KW-1185">Reference proteome</keyword>
<organism evidence="1 2">
    <name type="scientific">Ancylostoma duodenale</name>
    <dbReference type="NCBI Taxonomy" id="51022"/>
    <lineage>
        <taxon>Eukaryota</taxon>
        <taxon>Metazoa</taxon>
        <taxon>Ecdysozoa</taxon>
        <taxon>Nematoda</taxon>
        <taxon>Chromadorea</taxon>
        <taxon>Rhabditida</taxon>
        <taxon>Rhabditina</taxon>
        <taxon>Rhabditomorpha</taxon>
        <taxon>Strongyloidea</taxon>
        <taxon>Ancylostomatidae</taxon>
        <taxon>Ancylostomatinae</taxon>
        <taxon>Ancylostoma</taxon>
    </lineage>
</organism>
<evidence type="ECO:0000313" key="1">
    <source>
        <dbReference type="EMBL" id="KIH52731.1"/>
    </source>
</evidence>
<evidence type="ECO:0000313" key="2">
    <source>
        <dbReference type="Proteomes" id="UP000054047"/>
    </source>
</evidence>
<dbReference type="EMBL" id="KN742920">
    <property type="protein sequence ID" value="KIH52731.1"/>
    <property type="molecule type" value="Genomic_DNA"/>
</dbReference>
<dbReference type="InterPro" id="IPR001888">
    <property type="entry name" value="Transposase_1"/>
</dbReference>
<gene>
    <name evidence="1" type="ORF">ANCDUO_17165</name>
</gene>
<dbReference type="Proteomes" id="UP000054047">
    <property type="component" value="Unassembled WGS sequence"/>
</dbReference>
<proteinExistence type="predicted"/>
<reference evidence="1 2" key="1">
    <citation type="submission" date="2013-12" db="EMBL/GenBank/DDBJ databases">
        <title>Draft genome of the parsitic nematode Ancylostoma duodenale.</title>
        <authorList>
            <person name="Mitreva M."/>
        </authorList>
    </citation>
    <scope>NUCLEOTIDE SEQUENCE [LARGE SCALE GENOMIC DNA]</scope>
    <source>
        <strain evidence="1 2">Zhejiang</strain>
    </source>
</reference>
<dbReference type="Gene3D" id="3.30.420.10">
    <property type="entry name" value="Ribonuclease H-like superfamily/Ribonuclease H"/>
    <property type="match status" value="1"/>
</dbReference>
<dbReference type="InterPro" id="IPR036397">
    <property type="entry name" value="RNaseH_sf"/>
</dbReference>
<sequence>MLCIWRSAYGVEYWELLAEGSTVTGDAYTKQPRNLKTNFENARTQQHKLCLRHDQLHGHSFAQRVLMHHVRSFETACSKG</sequence>
<name>A0A0C2G6M8_9BILA</name>
<dbReference type="GO" id="GO:0003676">
    <property type="term" value="F:nucleic acid binding"/>
    <property type="evidence" value="ECO:0007669"/>
    <property type="project" value="InterPro"/>
</dbReference>
<protein>
    <submittedName>
        <fullName evidence="1">Uncharacterized protein</fullName>
    </submittedName>
</protein>
<dbReference type="Pfam" id="PF01359">
    <property type="entry name" value="Transposase_1"/>
    <property type="match status" value="1"/>
</dbReference>